<gene>
    <name evidence="2" type="ORF">BKA14_007019</name>
</gene>
<proteinExistence type="predicted"/>
<evidence type="ECO:0000313" key="3">
    <source>
        <dbReference type="Proteomes" id="UP000542742"/>
    </source>
</evidence>
<accession>A0A7W7CYB0</accession>
<reference evidence="2 3" key="1">
    <citation type="submission" date="2020-08" db="EMBL/GenBank/DDBJ databases">
        <title>Sequencing the genomes of 1000 actinobacteria strains.</title>
        <authorList>
            <person name="Klenk H.-P."/>
        </authorList>
    </citation>
    <scope>NUCLEOTIDE SEQUENCE [LARGE SCALE GENOMIC DNA]</scope>
    <source>
        <strain evidence="2 3">DSM 45518</strain>
    </source>
</reference>
<evidence type="ECO:0000313" key="2">
    <source>
        <dbReference type="EMBL" id="MBB4696871.1"/>
    </source>
</evidence>
<feature type="chain" id="PRO_5038370029" description="Camelysin-like metallo-endopeptidase" evidence="1">
    <location>
        <begin position="30"/>
        <end position="172"/>
    </location>
</feature>
<dbReference type="Proteomes" id="UP000542742">
    <property type="component" value="Unassembled WGS sequence"/>
</dbReference>
<keyword evidence="1" id="KW-0732">Signal</keyword>
<dbReference type="AlphaFoldDB" id="A0A7W7CYB0"/>
<name>A0A7W7CYB0_9ACTN</name>
<evidence type="ECO:0000256" key="1">
    <source>
        <dbReference type="SAM" id="SignalP"/>
    </source>
</evidence>
<organism evidence="2 3">
    <name type="scientific">Paractinoplanes abujensis</name>
    <dbReference type="NCBI Taxonomy" id="882441"/>
    <lineage>
        <taxon>Bacteria</taxon>
        <taxon>Bacillati</taxon>
        <taxon>Actinomycetota</taxon>
        <taxon>Actinomycetes</taxon>
        <taxon>Micromonosporales</taxon>
        <taxon>Micromonosporaceae</taxon>
        <taxon>Paractinoplanes</taxon>
    </lineage>
</organism>
<evidence type="ECO:0008006" key="4">
    <source>
        <dbReference type="Google" id="ProtNLM"/>
    </source>
</evidence>
<comment type="caution">
    <text evidence="2">The sequence shown here is derived from an EMBL/GenBank/DDBJ whole genome shotgun (WGS) entry which is preliminary data.</text>
</comment>
<protein>
    <recommendedName>
        <fullName evidence="4">Camelysin-like metallo-endopeptidase</fullName>
    </recommendedName>
</protein>
<dbReference type="EMBL" id="JACHMF010000001">
    <property type="protein sequence ID" value="MBB4696871.1"/>
    <property type="molecule type" value="Genomic_DNA"/>
</dbReference>
<feature type="signal peptide" evidence="1">
    <location>
        <begin position="1"/>
        <end position="29"/>
    </location>
</feature>
<sequence length="172" mass="17227">MRKLTKRSAAIVTGSVLAVAGGTAAFAYATNWFSGSTTTQVTTSTIKSVTATVNLRGNADNNFYPGKAVPITNATVTNPNDFPVQITGLTNIAVTGGSCDQGKAGFELTNLTTRTFEKNSGPVTNVALGTLTMSRTADPACAGSSLTITATLAGGIAEAADTGTGTGTGTNP</sequence>
<keyword evidence="3" id="KW-1185">Reference proteome</keyword>
<dbReference type="RefSeq" id="WP_184955062.1">
    <property type="nucleotide sequence ID" value="NZ_BOMC01000020.1"/>
</dbReference>